<accession>A0A4Y2BXL4</accession>
<keyword evidence="3" id="KW-1185">Reference proteome</keyword>
<proteinExistence type="predicted"/>
<dbReference type="EMBL" id="BGPR01000118">
    <property type="protein sequence ID" value="GBL96215.1"/>
    <property type="molecule type" value="Genomic_DNA"/>
</dbReference>
<comment type="caution">
    <text evidence="2">The sequence shown here is derived from an EMBL/GenBank/DDBJ whole genome shotgun (WGS) entry which is preliminary data.</text>
</comment>
<evidence type="ECO:0000313" key="2">
    <source>
        <dbReference type="EMBL" id="GBL96215.1"/>
    </source>
</evidence>
<organism evidence="2 3">
    <name type="scientific">Araneus ventricosus</name>
    <name type="common">Orbweaver spider</name>
    <name type="synonym">Epeira ventricosa</name>
    <dbReference type="NCBI Taxonomy" id="182803"/>
    <lineage>
        <taxon>Eukaryota</taxon>
        <taxon>Metazoa</taxon>
        <taxon>Ecdysozoa</taxon>
        <taxon>Arthropoda</taxon>
        <taxon>Chelicerata</taxon>
        <taxon>Arachnida</taxon>
        <taxon>Araneae</taxon>
        <taxon>Araneomorphae</taxon>
        <taxon>Entelegynae</taxon>
        <taxon>Araneoidea</taxon>
        <taxon>Araneidae</taxon>
        <taxon>Araneus</taxon>
    </lineage>
</organism>
<name>A0A4Y2BXL4_ARAVE</name>
<dbReference type="AlphaFoldDB" id="A0A4Y2BXL4"/>
<feature type="region of interest" description="Disordered" evidence="1">
    <location>
        <begin position="21"/>
        <end position="49"/>
    </location>
</feature>
<feature type="compositionally biased region" description="Polar residues" evidence="1">
    <location>
        <begin position="21"/>
        <end position="33"/>
    </location>
</feature>
<reference evidence="2 3" key="1">
    <citation type="journal article" date="2019" name="Sci. Rep.">
        <title>Orb-weaving spider Araneus ventricosus genome elucidates the spidroin gene catalogue.</title>
        <authorList>
            <person name="Kono N."/>
            <person name="Nakamura H."/>
            <person name="Ohtoshi R."/>
            <person name="Moran D.A.P."/>
            <person name="Shinohara A."/>
            <person name="Yoshida Y."/>
            <person name="Fujiwara M."/>
            <person name="Mori M."/>
            <person name="Tomita M."/>
            <person name="Arakawa K."/>
        </authorList>
    </citation>
    <scope>NUCLEOTIDE SEQUENCE [LARGE SCALE GENOMIC DNA]</scope>
</reference>
<sequence length="104" mass="11669">MTFLIFSLSNRFLHSLFHSSRNVDSSSSQTDLVVNNPRKPSHPPQKTQGQLRIRFCGRAGPSHLLGKRPAYFLTSKRPTPIISDTPSSSRHKMTALKVITEQPV</sequence>
<protein>
    <submittedName>
        <fullName evidence="2">Uncharacterized protein</fullName>
    </submittedName>
</protein>
<gene>
    <name evidence="2" type="ORF">AVEN_118758_1</name>
</gene>
<dbReference type="Proteomes" id="UP000499080">
    <property type="component" value="Unassembled WGS sequence"/>
</dbReference>
<evidence type="ECO:0000256" key="1">
    <source>
        <dbReference type="SAM" id="MobiDB-lite"/>
    </source>
</evidence>
<evidence type="ECO:0000313" key="3">
    <source>
        <dbReference type="Proteomes" id="UP000499080"/>
    </source>
</evidence>